<feature type="region of interest" description="Disordered" evidence="1">
    <location>
        <begin position="1"/>
        <end position="26"/>
    </location>
</feature>
<feature type="compositionally biased region" description="Low complexity" evidence="1">
    <location>
        <begin position="1"/>
        <end position="15"/>
    </location>
</feature>
<dbReference type="InParanoid" id="A0A1X7VX78"/>
<reference evidence="2" key="1">
    <citation type="submission" date="2017-05" db="UniProtKB">
        <authorList>
            <consortium name="EnsemblMetazoa"/>
        </authorList>
    </citation>
    <scope>IDENTIFICATION</scope>
</reference>
<protein>
    <submittedName>
        <fullName evidence="2">Uncharacterized protein</fullName>
    </submittedName>
</protein>
<dbReference type="AlphaFoldDB" id="A0A1X7VX78"/>
<name>A0A1X7VX78_AMPQE</name>
<organism evidence="2">
    <name type="scientific">Amphimedon queenslandica</name>
    <name type="common">Sponge</name>
    <dbReference type="NCBI Taxonomy" id="400682"/>
    <lineage>
        <taxon>Eukaryota</taxon>
        <taxon>Metazoa</taxon>
        <taxon>Porifera</taxon>
        <taxon>Demospongiae</taxon>
        <taxon>Heteroscleromorpha</taxon>
        <taxon>Haplosclerida</taxon>
        <taxon>Niphatidae</taxon>
        <taxon>Amphimedon</taxon>
    </lineage>
</organism>
<accession>A0A1X7VX78</accession>
<evidence type="ECO:0000256" key="1">
    <source>
        <dbReference type="SAM" id="MobiDB-lite"/>
    </source>
</evidence>
<evidence type="ECO:0000313" key="2">
    <source>
        <dbReference type="EnsemblMetazoa" id="Aqu2.1.44470_001"/>
    </source>
</evidence>
<dbReference type="EnsemblMetazoa" id="Aqu2.1.44470_001">
    <property type="protein sequence ID" value="Aqu2.1.44470_001"/>
    <property type="gene ID" value="Aqu2.1.44470"/>
</dbReference>
<sequence>MKSKSTTSPSSFTNTQFLSSQETRKRMNDDCTDKKALKLQIACLESKLENAFSEKGVDEGKDFSDDLCCTHGRSNSTSATCRFFY</sequence>
<proteinExistence type="predicted"/>